<evidence type="ECO:0000313" key="9">
    <source>
        <dbReference type="EMBL" id="KAI1716248.1"/>
    </source>
</evidence>
<feature type="binding site" evidence="8">
    <location>
        <position position="106"/>
    </location>
    <ligand>
        <name>S-adenosyl-L-methionine</name>
        <dbReference type="ChEBI" id="CHEBI:59789"/>
    </ligand>
</feature>
<dbReference type="PANTHER" id="PTHR13600">
    <property type="entry name" value="LEUCINE CARBOXYL METHYLTRANSFERASE"/>
    <property type="match status" value="1"/>
</dbReference>
<evidence type="ECO:0000256" key="3">
    <source>
        <dbReference type="ARBA" id="ARBA00010703"/>
    </source>
</evidence>
<evidence type="ECO:0000256" key="6">
    <source>
        <dbReference type="ARBA" id="ARBA00022691"/>
    </source>
</evidence>
<dbReference type="Gene3D" id="3.40.50.150">
    <property type="entry name" value="Vaccinia Virus protein VP39"/>
    <property type="match status" value="1"/>
</dbReference>
<dbReference type="InterPro" id="IPR029063">
    <property type="entry name" value="SAM-dependent_MTases_sf"/>
</dbReference>
<feature type="binding site" evidence="8">
    <location>
        <begin position="178"/>
        <end position="179"/>
    </location>
    <ligand>
        <name>S-adenosyl-L-methionine</name>
        <dbReference type="ChEBI" id="CHEBI:59789"/>
    </ligand>
</feature>
<evidence type="ECO:0000256" key="1">
    <source>
        <dbReference type="ARBA" id="ARBA00000724"/>
    </source>
</evidence>
<dbReference type="InterPro" id="IPR007213">
    <property type="entry name" value="Ppm1/Ppm2/Tcmp"/>
</dbReference>
<feature type="binding site" evidence="8">
    <location>
        <position position="81"/>
    </location>
    <ligand>
        <name>S-adenosyl-L-methionine</name>
        <dbReference type="ChEBI" id="CHEBI:59789"/>
    </ligand>
</feature>
<dbReference type="Pfam" id="PF04072">
    <property type="entry name" value="LCM"/>
    <property type="match status" value="1"/>
</dbReference>
<keyword evidence="6 7" id="KW-0949">S-adenosyl-L-methionine</keyword>
<evidence type="ECO:0000256" key="8">
    <source>
        <dbReference type="PIRSR" id="PIRSR016305-1"/>
    </source>
</evidence>
<dbReference type="EMBL" id="JAKKPZ010000010">
    <property type="protein sequence ID" value="KAI1716248.1"/>
    <property type="molecule type" value="Genomic_DNA"/>
</dbReference>
<comment type="catalytic activity">
    <reaction evidence="1 7">
        <text>[phosphatase 2A protein]-C-terminal L-leucine + S-adenosyl-L-methionine = [phosphatase 2A protein]-C-terminal L-leucine methyl ester + S-adenosyl-L-homocysteine</text>
        <dbReference type="Rhea" id="RHEA:48544"/>
        <dbReference type="Rhea" id="RHEA-COMP:12134"/>
        <dbReference type="Rhea" id="RHEA-COMP:12135"/>
        <dbReference type="ChEBI" id="CHEBI:57856"/>
        <dbReference type="ChEBI" id="CHEBI:59789"/>
        <dbReference type="ChEBI" id="CHEBI:90516"/>
        <dbReference type="ChEBI" id="CHEBI:90517"/>
        <dbReference type="EC" id="2.1.1.233"/>
    </reaction>
</comment>
<feature type="binding site" evidence="8">
    <location>
        <position position="205"/>
    </location>
    <ligand>
        <name>S-adenosyl-L-methionine</name>
        <dbReference type="ChEBI" id="CHEBI:59789"/>
    </ligand>
</feature>
<dbReference type="PIRSF" id="PIRSF016305">
    <property type="entry name" value="LCM_mtfrase"/>
    <property type="match status" value="1"/>
</dbReference>
<organism evidence="9 10">
    <name type="scientific">Ditylenchus destructor</name>
    <dbReference type="NCBI Taxonomy" id="166010"/>
    <lineage>
        <taxon>Eukaryota</taxon>
        <taxon>Metazoa</taxon>
        <taxon>Ecdysozoa</taxon>
        <taxon>Nematoda</taxon>
        <taxon>Chromadorea</taxon>
        <taxon>Rhabditida</taxon>
        <taxon>Tylenchina</taxon>
        <taxon>Tylenchomorpha</taxon>
        <taxon>Sphaerularioidea</taxon>
        <taxon>Anguinidae</taxon>
        <taxon>Anguininae</taxon>
        <taxon>Ditylenchus</taxon>
    </lineage>
</organism>
<name>A0AAD4N641_9BILA</name>
<keyword evidence="4 7" id="KW-0489">Methyltransferase</keyword>
<sequence>MESEADLGSGHLGTSISIRRRSASVSDDYSVQKTNDDATESKFAAIQLGYWQDKFISNFVYACTDNIHRRDPEISRGYWARTASIFSLVSQFVQKAGPSAQIVNIGCGFDTLYWRLKDSGQKFYKYAELDFSSVTSKKIRQIRRSNKHADLTSSFSRPLVENHHSDLIAGDYCLLGADLRQVREFDEKLKLADLDFSQPTLFIAECVLVYMDELQCDELLKEITGKFETVSFINYEQVNMTDNFSKIMLDNLNHRGIILPGLPACESLQSQKRRFLNTGWHSVHSWTVNEIYQAYLNPVEVERIEKLEPLDEKELLVQLLEHYCLVYASKDATKQRRDLADLVVA</sequence>
<dbReference type="FunFam" id="3.40.50.150:FF:000092">
    <property type="entry name" value="Leucine carboxyl methyltransferase 1"/>
    <property type="match status" value="1"/>
</dbReference>
<protein>
    <recommendedName>
        <fullName evidence="7">Leucine carboxyl methyltransferase 1</fullName>
        <ecNumber evidence="7">2.1.1.233</ecNumber>
    </recommendedName>
</protein>
<dbReference type="Proteomes" id="UP001201812">
    <property type="component" value="Unassembled WGS sequence"/>
</dbReference>
<dbReference type="SUPFAM" id="SSF53335">
    <property type="entry name" value="S-adenosyl-L-methionine-dependent methyltransferases"/>
    <property type="match status" value="1"/>
</dbReference>
<keyword evidence="5 7" id="KW-0808">Transferase</keyword>
<comment type="function">
    <text evidence="2 7">Methylates the carboxyl group of the C-terminal leucine residue of protein phosphatase 2A catalytic subunits to form alpha-leucine ester residues.</text>
</comment>
<evidence type="ECO:0000256" key="4">
    <source>
        <dbReference type="ARBA" id="ARBA00022603"/>
    </source>
</evidence>
<dbReference type="InterPro" id="IPR016651">
    <property type="entry name" value="LCMT1"/>
</dbReference>
<comment type="similarity">
    <text evidence="3 7">Belongs to the methyltransferase superfamily. LCMT family.</text>
</comment>
<dbReference type="EC" id="2.1.1.233" evidence="7"/>
<reference evidence="9" key="1">
    <citation type="submission" date="2022-01" db="EMBL/GenBank/DDBJ databases">
        <title>Genome Sequence Resource for Two Populations of Ditylenchus destructor, the Migratory Endoparasitic Phytonematode.</title>
        <authorList>
            <person name="Zhang H."/>
            <person name="Lin R."/>
            <person name="Xie B."/>
        </authorList>
    </citation>
    <scope>NUCLEOTIDE SEQUENCE</scope>
    <source>
        <strain evidence="9">BazhouSP</strain>
    </source>
</reference>
<accession>A0AAD4N641</accession>
<dbReference type="GO" id="GO:0018423">
    <property type="term" value="F:protein C-terminal leucine carboxyl O-methyltransferase activity"/>
    <property type="evidence" value="ECO:0007669"/>
    <property type="project" value="UniProtKB-EC"/>
</dbReference>
<evidence type="ECO:0000256" key="7">
    <source>
        <dbReference type="PIRNR" id="PIRNR016305"/>
    </source>
</evidence>
<gene>
    <name evidence="9" type="ORF">DdX_07285</name>
</gene>
<dbReference type="AlphaFoldDB" id="A0AAD4N641"/>
<keyword evidence="10" id="KW-1185">Reference proteome</keyword>
<evidence type="ECO:0000256" key="5">
    <source>
        <dbReference type="ARBA" id="ARBA00022679"/>
    </source>
</evidence>
<dbReference type="GO" id="GO:0032259">
    <property type="term" value="P:methylation"/>
    <property type="evidence" value="ECO:0007669"/>
    <property type="project" value="UniProtKB-KW"/>
</dbReference>
<dbReference type="GO" id="GO:0005829">
    <property type="term" value="C:cytosol"/>
    <property type="evidence" value="ECO:0007669"/>
    <property type="project" value="TreeGrafter"/>
</dbReference>
<dbReference type="GO" id="GO:0009966">
    <property type="term" value="P:regulation of signal transduction"/>
    <property type="evidence" value="ECO:0007669"/>
    <property type="project" value="UniProtKB-ARBA"/>
</dbReference>
<dbReference type="PANTHER" id="PTHR13600:SF33">
    <property type="entry name" value="LEUCINE CARBOXYL METHYLTRANSFERASE 1"/>
    <property type="match status" value="1"/>
</dbReference>
<evidence type="ECO:0000313" key="10">
    <source>
        <dbReference type="Proteomes" id="UP001201812"/>
    </source>
</evidence>
<comment type="caution">
    <text evidence="9">The sequence shown here is derived from an EMBL/GenBank/DDBJ whole genome shotgun (WGS) entry which is preliminary data.</text>
</comment>
<evidence type="ECO:0000256" key="2">
    <source>
        <dbReference type="ARBA" id="ARBA00003455"/>
    </source>
</evidence>
<proteinExistence type="inferred from homology"/>